<gene>
    <name evidence="5" type="ORF">RFI_28721</name>
</gene>
<evidence type="ECO:0000313" key="5">
    <source>
        <dbReference type="EMBL" id="ETO08666.1"/>
    </source>
</evidence>
<keyword evidence="6" id="KW-1185">Reference proteome</keyword>
<dbReference type="Gene3D" id="3.90.550.10">
    <property type="entry name" value="Spore Coat Polysaccharide Biosynthesis Protein SpsA, Chain A"/>
    <property type="match status" value="1"/>
</dbReference>
<organism evidence="5 6">
    <name type="scientific">Reticulomyxa filosa</name>
    <dbReference type="NCBI Taxonomy" id="46433"/>
    <lineage>
        <taxon>Eukaryota</taxon>
        <taxon>Sar</taxon>
        <taxon>Rhizaria</taxon>
        <taxon>Retaria</taxon>
        <taxon>Foraminifera</taxon>
        <taxon>Monothalamids</taxon>
        <taxon>Reticulomyxidae</taxon>
        <taxon>Reticulomyxa</taxon>
    </lineage>
</organism>
<dbReference type="PANTHER" id="PTHR43685:SF5">
    <property type="entry name" value="GLYCOSYLTRANSFERASE EPSE-RELATED"/>
    <property type="match status" value="1"/>
</dbReference>
<keyword evidence="3 5" id="KW-0808">Transferase</keyword>
<evidence type="ECO:0000259" key="4">
    <source>
        <dbReference type="Pfam" id="PF00535"/>
    </source>
</evidence>
<comment type="caution">
    <text evidence="5">The sequence shown here is derived from an EMBL/GenBank/DDBJ whole genome shotgun (WGS) entry which is preliminary data.</text>
</comment>
<feature type="domain" description="Glycosyltransferase 2-like" evidence="4">
    <location>
        <begin position="12"/>
        <end position="171"/>
    </location>
</feature>
<dbReference type="InterPro" id="IPR001173">
    <property type="entry name" value="Glyco_trans_2-like"/>
</dbReference>
<dbReference type="Pfam" id="PF00535">
    <property type="entry name" value="Glycos_transf_2"/>
    <property type="match status" value="1"/>
</dbReference>
<dbReference type="PANTHER" id="PTHR43685">
    <property type="entry name" value="GLYCOSYLTRANSFERASE"/>
    <property type="match status" value="1"/>
</dbReference>
<proteinExistence type="inferred from homology"/>
<protein>
    <submittedName>
        <fullName evidence="5">Glycosyltransferase, group 2 family</fullName>
    </submittedName>
</protein>
<dbReference type="InterPro" id="IPR050834">
    <property type="entry name" value="Glycosyltransf_2"/>
</dbReference>
<dbReference type="InterPro" id="IPR029044">
    <property type="entry name" value="Nucleotide-diphossugar_trans"/>
</dbReference>
<dbReference type="AlphaFoldDB" id="X6M4U5"/>
<dbReference type="EMBL" id="ASPP01024818">
    <property type="protein sequence ID" value="ETO08666.1"/>
    <property type="molecule type" value="Genomic_DNA"/>
</dbReference>
<accession>X6M4U5</accession>
<evidence type="ECO:0000256" key="2">
    <source>
        <dbReference type="ARBA" id="ARBA00022676"/>
    </source>
</evidence>
<name>X6M4U5_RETFI</name>
<dbReference type="SUPFAM" id="SSF53448">
    <property type="entry name" value="Nucleotide-diphospho-sugar transferases"/>
    <property type="match status" value="1"/>
</dbReference>
<keyword evidence="2" id="KW-0328">Glycosyltransferase</keyword>
<evidence type="ECO:0000256" key="3">
    <source>
        <dbReference type="ARBA" id="ARBA00022679"/>
    </source>
</evidence>
<dbReference type="OrthoDB" id="8300690at2759"/>
<dbReference type="Proteomes" id="UP000023152">
    <property type="component" value="Unassembled WGS sequence"/>
</dbReference>
<reference evidence="5 6" key="1">
    <citation type="journal article" date="2013" name="Curr. Biol.">
        <title>The Genome of the Foraminiferan Reticulomyxa filosa.</title>
        <authorList>
            <person name="Glockner G."/>
            <person name="Hulsmann N."/>
            <person name="Schleicher M."/>
            <person name="Noegel A.A."/>
            <person name="Eichinger L."/>
            <person name="Gallinger C."/>
            <person name="Pawlowski J."/>
            <person name="Sierra R."/>
            <person name="Euteneuer U."/>
            <person name="Pillet L."/>
            <person name="Moustafa A."/>
            <person name="Platzer M."/>
            <person name="Groth M."/>
            <person name="Szafranski K."/>
            <person name="Schliwa M."/>
        </authorList>
    </citation>
    <scope>NUCLEOTIDE SEQUENCE [LARGE SCALE GENOMIC DNA]</scope>
</reference>
<evidence type="ECO:0000256" key="1">
    <source>
        <dbReference type="ARBA" id="ARBA00006739"/>
    </source>
</evidence>
<sequence>MTQETKQEKVIVLVPAWNSENYLEESLTSLVRQTYKPLEVLVVNDGSTDKTKEILETYKKQHNNISCIDIENNKGIVKALNTGIDHIIKEHKEDILYVARMDSDDICNDDRIIEQVTFLKSHPYVQILSSNVIVFSTNEPYIHTMKSGEQKRIEYPSNPIAIDWSMFFYCPLNHPCVMFNWKQLSLDMCHYDDKYSGCEDYYLWFRLLFDYNCIAMNLKQPLLRLRKHSSNVSTVKSSQQRHNALQVSFFYANQIISQFNKRNDQINDDQKNEQHTSDINKNDNNISVCNKEIWTLLRALTTRANKMTSKQFQQCFDFIDILYQSFQYFSQQKWNKVKENKLFLEKEMQTELDGHFHEGMSWVTRDMHARLGEIVTLCMQTNIIDGFALLSRWKQKNPPSELLRLFILSEFAFKLLIQKNLPNNLLF</sequence>
<comment type="similarity">
    <text evidence="1">Belongs to the glycosyltransferase 2 family.</text>
</comment>
<evidence type="ECO:0000313" key="6">
    <source>
        <dbReference type="Proteomes" id="UP000023152"/>
    </source>
</evidence>
<dbReference type="GO" id="GO:0016757">
    <property type="term" value="F:glycosyltransferase activity"/>
    <property type="evidence" value="ECO:0007669"/>
    <property type="project" value="UniProtKB-KW"/>
</dbReference>